<evidence type="ECO:0000313" key="2">
    <source>
        <dbReference type="Proteomes" id="UP000827976"/>
    </source>
</evidence>
<protein>
    <submittedName>
        <fullName evidence="1">WAT1-related protein</fullName>
    </submittedName>
</protein>
<proteinExistence type="predicted"/>
<organism evidence="1 2">
    <name type="scientific">Dioscorea alata</name>
    <name type="common">Purple yam</name>
    <dbReference type="NCBI Taxonomy" id="55571"/>
    <lineage>
        <taxon>Eukaryota</taxon>
        <taxon>Viridiplantae</taxon>
        <taxon>Streptophyta</taxon>
        <taxon>Embryophyta</taxon>
        <taxon>Tracheophyta</taxon>
        <taxon>Spermatophyta</taxon>
        <taxon>Magnoliopsida</taxon>
        <taxon>Liliopsida</taxon>
        <taxon>Dioscoreales</taxon>
        <taxon>Dioscoreaceae</taxon>
        <taxon>Dioscorea</taxon>
    </lineage>
</organism>
<accession>A0ACB7VCK1</accession>
<dbReference type="Proteomes" id="UP000827976">
    <property type="component" value="Chromosome 10"/>
</dbReference>
<gene>
    <name evidence="1" type="ORF">IHE45_10G081900</name>
</gene>
<keyword evidence="2" id="KW-1185">Reference proteome</keyword>
<name>A0ACB7VCK1_DIOAL</name>
<reference evidence="2" key="1">
    <citation type="journal article" date="2022" name="Nat. Commun.">
        <title>Chromosome evolution and the genetic basis of agronomically important traits in greater yam.</title>
        <authorList>
            <person name="Bredeson J.V."/>
            <person name="Lyons J.B."/>
            <person name="Oniyinde I.O."/>
            <person name="Okereke N.R."/>
            <person name="Kolade O."/>
            <person name="Nnabue I."/>
            <person name="Nwadili C.O."/>
            <person name="Hribova E."/>
            <person name="Parker M."/>
            <person name="Nwogha J."/>
            <person name="Shu S."/>
            <person name="Carlson J."/>
            <person name="Kariba R."/>
            <person name="Muthemba S."/>
            <person name="Knop K."/>
            <person name="Barton G.J."/>
            <person name="Sherwood A.V."/>
            <person name="Lopez-Montes A."/>
            <person name="Asiedu R."/>
            <person name="Jamnadass R."/>
            <person name="Muchugi A."/>
            <person name="Goodstein D."/>
            <person name="Egesi C.N."/>
            <person name="Featherston J."/>
            <person name="Asfaw A."/>
            <person name="Simpson G.G."/>
            <person name="Dolezel J."/>
            <person name="Hendre P.S."/>
            <person name="Van Deynze A."/>
            <person name="Kumar P.L."/>
            <person name="Obidiegwu J.E."/>
            <person name="Bhattacharjee R."/>
            <person name="Rokhsar D.S."/>
        </authorList>
    </citation>
    <scope>NUCLEOTIDE SEQUENCE [LARGE SCALE GENOMIC DNA]</scope>
    <source>
        <strain evidence="2">cv. TDa95/00328</strain>
    </source>
</reference>
<comment type="caution">
    <text evidence="1">The sequence shown here is derived from an EMBL/GenBank/DDBJ whole genome shotgun (WGS) entry which is preliminary data.</text>
</comment>
<sequence>MNEMKPYIVVILIQFIYTGMPIISKAALDIGLSPFVFVFYRQAFATVMLVPLSIILARKKAPPLSFRLLFKMFILALIGITLSFNLYNVALDYTSATVASAITNSLPVSTFMFAVLLRIEALKVKSKSGIAKVLGITLCLAGILMIAFYTGPQLNHHEPYHHSQQPTHSSRTWIKGSFLMISASTVWSLWLTLQKILLKEYPSKLLFTTMQCMFSSIQSFIVAILFERNIAQWKLHFNMRLLAVAYSGFIVSGVSFYLQSWCIERKGPVFLSMWTPLAFVFTIIGSSFILDNPIYLGRWSFYGWRPL</sequence>
<evidence type="ECO:0000313" key="1">
    <source>
        <dbReference type="EMBL" id="KAH7671266.1"/>
    </source>
</evidence>
<dbReference type="EMBL" id="CM037020">
    <property type="protein sequence ID" value="KAH7671266.1"/>
    <property type="molecule type" value="Genomic_DNA"/>
</dbReference>